<comment type="catalytic activity">
    <reaction evidence="1">
        <text>[E2 ubiquitin-conjugating enzyme]-S-ubiquitinyl-L-cysteine + [acceptor protein]-L-lysine = [E2 ubiquitin-conjugating enzyme]-L-cysteine + [acceptor protein]-N(6)-ubiquitinyl-L-lysine.</text>
        <dbReference type="EC" id="2.3.2.31"/>
    </reaction>
</comment>
<keyword evidence="6" id="KW-0677">Repeat</keyword>
<evidence type="ECO:0000256" key="5">
    <source>
        <dbReference type="ARBA" id="ARBA00022723"/>
    </source>
</evidence>
<dbReference type="PROSITE" id="PS00518">
    <property type="entry name" value="ZF_RING_1"/>
    <property type="match status" value="2"/>
</dbReference>
<evidence type="ECO:0000256" key="9">
    <source>
        <dbReference type="ARBA" id="ARBA00022833"/>
    </source>
</evidence>
<dbReference type="InterPro" id="IPR017907">
    <property type="entry name" value="Znf_RING_CS"/>
</dbReference>
<dbReference type="CDD" id="cd20354">
    <property type="entry name" value="Rcat_RBR_RNF14"/>
    <property type="match status" value="1"/>
</dbReference>
<evidence type="ECO:0000259" key="13">
    <source>
        <dbReference type="PROSITE" id="PS50089"/>
    </source>
</evidence>
<dbReference type="Pfam" id="PF01485">
    <property type="entry name" value="IBR"/>
    <property type="match status" value="1"/>
</dbReference>
<keyword evidence="5" id="KW-0479">Metal-binding</keyword>
<dbReference type="FunFam" id="3.30.40.10:FF:000137">
    <property type="entry name" value="RanBP-type and C3HC4-type zinc finger-containing protein 1"/>
    <property type="match status" value="1"/>
</dbReference>
<reference evidence="15" key="1">
    <citation type="submission" date="2025-08" db="UniProtKB">
        <authorList>
            <consortium name="Ensembl"/>
        </authorList>
    </citation>
    <scope>IDENTIFICATION</scope>
</reference>
<accession>A0A8C6UXX9</accession>
<dbReference type="SMART" id="SM00647">
    <property type="entry name" value="IBR"/>
    <property type="match status" value="2"/>
</dbReference>
<dbReference type="InterPro" id="IPR013083">
    <property type="entry name" value="Znf_RING/FYVE/PHD"/>
</dbReference>
<evidence type="ECO:0000256" key="12">
    <source>
        <dbReference type="SAM" id="MobiDB-lite"/>
    </source>
</evidence>
<dbReference type="InterPro" id="IPR002867">
    <property type="entry name" value="IBR_dom"/>
</dbReference>
<dbReference type="GO" id="GO:0061630">
    <property type="term" value="F:ubiquitin protein ligase activity"/>
    <property type="evidence" value="ECO:0007669"/>
    <property type="project" value="UniProtKB-EC"/>
</dbReference>
<protein>
    <recommendedName>
        <fullName evidence="3">RBR-type E3 ubiquitin transferase</fullName>
        <ecNumber evidence="3">2.3.2.31</ecNumber>
    </recommendedName>
</protein>
<feature type="region of interest" description="Disordered" evidence="12">
    <location>
        <begin position="1"/>
        <end position="57"/>
    </location>
</feature>
<dbReference type="InterPro" id="IPR001841">
    <property type="entry name" value="Znf_RING"/>
</dbReference>
<comment type="similarity">
    <text evidence="10">Belongs to the RBR family. RNF14 subfamily.</text>
</comment>
<dbReference type="GO" id="GO:0016567">
    <property type="term" value="P:protein ubiquitination"/>
    <property type="evidence" value="ECO:0007669"/>
    <property type="project" value="InterPro"/>
</dbReference>
<dbReference type="InterPro" id="IPR047548">
    <property type="entry name" value="Rcat_RBR_RNF14"/>
</dbReference>
<dbReference type="SUPFAM" id="SSF57850">
    <property type="entry name" value="RING/U-box"/>
    <property type="match status" value="3"/>
</dbReference>
<dbReference type="AlphaFoldDB" id="A0A8C6UXX9"/>
<dbReference type="Proteomes" id="UP000694523">
    <property type="component" value="Unplaced"/>
</dbReference>
<evidence type="ECO:0000256" key="1">
    <source>
        <dbReference type="ARBA" id="ARBA00001798"/>
    </source>
</evidence>
<dbReference type="CDD" id="cd20341">
    <property type="entry name" value="BRcat_RBR_RNF14"/>
    <property type="match status" value="1"/>
</dbReference>
<comment type="pathway">
    <text evidence="2">Protein modification; protein ubiquitination.</text>
</comment>
<keyword evidence="8" id="KW-0833">Ubl conjugation pathway</keyword>
<evidence type="ECO:0000256" key="6">
    <source>
        <dbReference type="ARBA" id="ARBA00022737"/>
    </source>
</evidence>
<proteinExistence type="inferred from homology"/>
<evidence type="ECO:0000256" key="2">
    <source>
        <dbReference type="ARBA" id="ARBA00004906"/>
    </source>
</evidence>
<dbReference type="GO" id="GO:0008270">
    <property type="term" value="F:zinc ion binding"/>
    <property type="evidence" value="ECO:0007669"/>
    <property type="project" value="UniProtKB-KW"/>
</dbReference>
<dbReference type="PROSITE" id="PS51873">
    <property type="entry name" value="TRIAD"/>
    <property type="match status" value="1"/>
</dbReference>
<dbReference type="Gene3D" id="1.20.120.1750">
    <property type="match status" value="1"/>
</dbReference>
<evidence type="ECO:0000313" key="16">
    <source>
        <dbReference type="Proteomes" id="UP000694523"/>
    </source>
</evidence>
<evidence type="ECO:0000256" key="3">
    <source>
        <dbReference type="ARBA" id="ARBA00012251"/>
    </source>
</evidence>
<evidence type="ECO:0000256" key="7">
    <source>
        <dbReference type="ARBA" id="ARBA00022771"/>
    </source>
</evidence>
<feature type="domain" description="RING-type" evidence="14">
    <location>
        <begin position="93"/>
        <end position="325"/>
    </location>
</feature>
<dbReference type="InterPro" id="IPR044066">
    <property type="entry name" value="TRIAD_supradom"/>
</dbReference>
<dbReference type="Gene3D" id="3.30.40.10">
    <property type="entry name" value="Zinc/RING finger domain, C3HC4 (zinc finger)"/>
    <property type="match status" value="1"/>
</dbReference>
<reference evidence="15" key="2">
    <citation type="submission" date="2025-09" db="UniProtKB">
        <authorList>
            <consortium name="Ensembl"/>
        </authorList>
    </citation>
    <scope>IDENTIFICATION</scope>
</reference>
<keyword evidence="16" id="KW-1185">Reference proteome</keyword>
<dbReference type="Pfam" id="PF22191">
    <property type="entry name" value="IBR_1"/>
    <property type="match status" value="1"/>
</dbReference>
<sequence length="325" mass="35703">EIPLNEDSVEGDGSAAHLGNVDEDLVCQGKKEQTSEDDAMDIQSATPEAAGSDEGASNFARQKRPLLLSSGQALLSQLLIHDAAQREKAFSSQQFDCGVCFTSWLGAECVQLIDCGHVFCRTCLAEFCKVQITNGSVREVTCLHAGCKAAPTPAQVRSLVGDELFGRYDRLLLQFSLDSMPDVMYCPRPSCASAVITDSSSSMALCTVCSFAFCVHCKKTYHTDHVCPVLCAVDQEALWEDYSSGNRARRKLLEHRYGKGIMLGFLTSCLSEDWITINSKTCPHCFNHIEKNGGCDHMTCSQCNHQFCWICVCKWPCACVSVLQY</sequence>
<evidence type="ECO:0000256" key="8">
    <source>
        <dbReference type="ARBA" id="ARBA00022786"/>
    </source>
</evidence>
<organism evidence="15 16">
    <name type="scientific">Neogobius melanostomus</name>
    <name type="common">round goby</name>
    <dbReference type="NCBI Taxonomy" id="47308"/>
    <lineage>
        <taxon>Eukaryota</taxon>
        <taxon>Metazoa</taxon>
        <taxon>Chordata</taxon>
        <taxon>Craniata</taxon>
        <taxon>Vertebrata</taxon>
        <taxon>Euteleostomi</taxon>
        <taxon>Actinopterygii</taxon>
        <taxon>Neopterygii</taxon>
        <taxon>Teleostei</taxon>
        <taxon>Neoteleostei</taxon>
        <taxon>Acanthomorphata</taxon>
        <taxon>Gobiaria</taxon>
        <taxon>Gobiiformes</taxon>
        <taxon>Gobioidei</taxon>
        <taxon>Gobiidae</taxon>
        <taxon>Benthophilinae</taxon>
        <taxon>Neogobiini</taxon>
        <taxon>Neogobius</taxon>
    </lineage>
</organism>
<evidence type="ECO:0000259" key="14">
    <source>
        <dbReference type="PROSITE" id="PS51873"/>
    </source>
</evidence>
<evidence type="ECO:0000256" key="10">
    <source>
        <dbReference type="ARBA" id="ARBA00044508"/>
    </source>
</evidence>
<dbReference type="PANTHER" id="PTHR11685">
    <property type="entry name" value="RBR FAMILY RING FINGER AND IBR DOMAIN-CONTAINING"/>
    <property type="match status" value="1"/>
</dbReference>
<dbReference type="EC" id="2.3.2.31" evidence="3"/>
<evidence type="ECO:0000256" key="4">
    <source>
        <dbReference type="ARBA" id="ARBA00022679"/>
    </source>
</evidence>
<keyword evidence="7 11" id="KW-0863">Zinc-finger</keyword>
<keyword evidence="9" id="KW-0862">Zinc</keyword>
<evidence type="ECO:0000256" key="11">
    <source>
        <dbReference type="PROSITE-ProRule" id="PRU00175"/>
    </source>
</evidence>
<dbReference type="InterPro" id="IPR031127">
    <property type="entry name" value="E3_UB_ligase_RBR"/>
</dbReference>
<evidence type="ECO:0000313" key="15">
    <source>
        <dbReference type="Ensembl" id="ENSNMLP00000039584.1"/>
    </source>
</evidence>
<name>A0A8C6UXX9_9GOBI</name>
<dbReference type="PROSITE" id="PS50089">
    <property type="entry name" value="ZF_RING_2"/>
    <property type="match status" value="1"/>
</dbReference>
<keyword evidence="4" id="KW-0808">Transferase</keyword>
<dbReference type="Gene3D" id="2.20.25.20">
    <property type="match status" value="1"/>
</dbReference>
<feature type="domain" description="RING-type" evidence="13">
    <location>
        <begin position="97"/>
        <end position="142"/>
    </location>
</feature>
<dbReference type="Ensembl" id="ENSNMLT00000044055.1">
    <property type="protein sequence ID" value="ENSNMLP00000039584.1"/>
    <property type="gene ID" value="ENSNMLG00000024391.1"/>
</dbReference>